<organism evidence="1 2">
    <name type="scientific">Azoarcus taiwanensis</name>
    <dbReference type="NCBI Taxonomy" id="666964"/>
    <lineage>
        <taxon>Bacteria</taxon>
        <taxon>Pseudomonadati</taxon>
        <taxon>Pseudomonadota</taxon>
        <taxon>Betaproteobacteria</taxon>
        <taxon>Rhodocyclales</taxon>
        <taxon>Zoogloeaceae</taxon>
        <taxon>Azoarcus</taxon>
    </lineage>
</organism>
<dbReference type="AlphaFoldDB" id="A0A972F7D7"/>
<proteinExistence type="predicted"/>
<name>A0A972F7D7_9RHOO</name>
<gene>
    <name evidence="1" type="ORF">GPA21_08960</name>
</gene>
<dbReference type="Proteomes" id="UP000599523">
    <property type="component" value="Unassembled WGS sequence"/>
</dbReference>
<evidence type="ECO:0000313" key="1">
    <source>
        <dbReference type="EMBL" id="NMG03103.1"/>
    </source>
</evidence>
<protein>
    <submittedName>
        <fullName evidence="1">Uncharacterized protein</fullName>
    </submittedName>
</protein>
<dbReference type="EMBL" id="WTVM01000042">
    <property type="protein sequence ID" value="NMG03103.1"/>
    <property type="molecule type" value="Genomic_DNA"/>
</dbReference>
<evidence type="ECO:0000313" key="2">
    <source>
        <dbReference type="Proteomes" id="UP000599523"/>
    </source>
</evidence>
<keyword evidence="2" id="KW-1185">Reference proteome</keyword>
<comment type="caution">
    <text evidence="1">The sequence shown here is derived from an EMBL/GenBank/DDBJ whole genome shotgun (WGS) entry which is preliminary data.</text>
</comment>
<sequence length="446" mass="50443">MNPETRQPVLHVVHCIDTEGPLNEGIQATFSRLKSIFGIDLPPSVATLEALQRQKVDLGGMEARVAAVLSPALLAYNRDWSDIERMLEDALSASFRNRMLDANGCGWVYSWHCLDHLGYTENPRHKALGYGKVFNFYKQILASSKSTRDEINWHFHPLSLTRRPLAAATSFNNSMDILLAVIARRILEDSWFPTTNRPGFHAERPDSHLFLEQWLPFDYANQACDDNLQGQRDLQLGRFGDWTRAPADWLGYHPHHDDYQTPGHCRRWIFRCLNVGTRLRCLTETHVRQAFDDACAKGSAILAFADHDYRDIRPDVDHVRQLLANVAPDYPEVSLRFSGAEEAAQQHVCLLENRQPQSPPCFELRLDGNRLHARLSAGSMFGPQPFLAILDHSGRYYHDNLDVIEPGKHWTYVFDEQTLALESICRTGIGAAGKDGGFGVNSISLA</sequence>
<dbReference type="RefSeq" id="WP_168987861.1">
    <property type="nucleotide sequence ID" value="NZ_CAWPHM010000267.1"/>
</dbReference>
<accession>A0A972F7D7</accession>
<reference evidence="1" key="1">
    <citation type="submission" date="2019-12" db="EMBL/GenBank/DDBJ databases">
        <title>Comparative genomics gives insights into the taxonomy of the Azoarcus-Aromatoleum group and reveals separate origins of nif in the plant-associated Azoarcus and non-plant-associated Aromatoleum sub-groups.</title>
        <authorList>
            <person name="Lafos M."/>
            <person name="Maluk M."/>
            <person name="Batista M."/>
            <person name="Junghare M."/>
            <person name="Carmona M."/>
            <person name="Faoro H."/>
            <person name="Cruz L.M."/>
            <person name="Battistoni F."/>
            <person name="De Souza E."/>
            <person name="Pedrosa F."/>
            <person name="Chen W.-M."/>
            <person name="Poole P.S."/>
            <person name="Dixon R.A."/>
            <person name="James E.K."/>
        </authorList>
    </citation>
    <scope>NUCLEOTIDE SEQUENCE</scope>
    <source>
        <strain evidence="1">NSC3</strain>
    </source>
</reference>